<feature type="transmembrane region" description="Helical" evidence="12">
    <location>
        <begin position="204"/>
        <end position="223"/>
    </location>
</feature>
<keyword evidence="6" id="KW-1003">Cell membrane</keyword>
<protein>
    <recommendedName>
        <fullName evidence="4">Heme exporter protein B</fullName>
    </recommendedName>
</protein>
<reference evidence="13" key="1">
    <citation type="submission" date="2018-05" db="EMBL/GenBank/DDBJ databases">
        <authorList>
            <person name="Lanie J.A."/>
            <person name="Ng W.-L."/>
            <person name="Kazmierczak K.M."/>
            <person name="Andrzejewski T.M."/>
            <person name="Davidsen T.M."/>
            <person name="Wayne K.J."/>
            <person name="Tettelin H."/>
            <person name="Glass J.I."/>
            <person name="Rusch D."/>
            <person name="Podicherti R."/>
            <person name="Tsui H.-C.T."/>
            <person name="Winkler M.E."/>
        </authorList>
    </citation>
    <scope>NUCLEOTIDE SEQUENCE</scope>
</reference>
<keyword evidence="5" id="KW-0813">Transport</keyword>
<evidence type="ECO:0000256" key="2">
    <source>
        <dbReference type="ARBA" id="ARBA00004429"/>
    </source>
</evidence>
<evidence type="ECO:0000256" key="5">
    <source>
        <dbReference type="ARBA" id="ARBA00022448"/>
    </source>
</evidence>
<dbReference type="GO" id="GO:0005886">
    <property type="term" value="C:plasma membrane"/>
    <property type="evidence" value="ECO:0007669"/>
    <property type="project" value="UniProtKB-SubCell"/>
</dbReference>
<feature type="transmembrane region" description="Helical" evidence="12">
    <location>
        <begin position="50"/>
        <end position="71"/>
    </location>
</feature>
<keyword evidence="7" id="KW-0997">Cell inner membrane</keyword>
<dbReference type="PANTHER" id="PTHR30070:SF1">
    <property type="entry name" value="CYTOCHROME C BIOGENESIS B-RELATED"/>
    <property type="match status" value="1"/>
</dbReference>
<keyword evidence="11 12" id="KW-0472">Membrane</keyword>
<evidence type="ECO:0000256" key="1">
    <source>
        <dbReference type="ARBA" id="ARBA00002442"/>
    </source>
</evidence>
<evidence type="ECO:0000256" key="10">
    <source>
        <dbReference type="ARBA" id="ARBA00022989"/>
    </source>
</evidence>
<evidence type="ECO:0000256" key="7">
    <source>
        <dbReference type="ARBA" id="ARBA00022519"/>
    </source>
</evidence>
<dbReference type="InterPro" id="IPR026031">
    <property type="entry name" value="Cyt_c_CcmB_bac"/>
</dbReference>
<keyword evidence="9" id="KW-0201">Cytochrome c-type biogenesis</keyword>
<evidence type="ECO:0000256" key="9">
    <source>
        <dbReference type="ARBA" id="ARBA00022748"/>
    </source>
</evidence>
<proteinExistence type="inferred from homology"/>
<evidence type="ECO:0000313" key="13">
    <source>
        <dbReference type="EMBL" id="SUZ52438.1"/>
    </source>
</evidence>
<feature type="transmembrane region" description="Helical" evidence="12">
    <location>
        <begin position="164"/>
        <end position="184"/>
    </location>
</feature>
<comment type="subcellular location">
    <subcellularLocation>
        <location evidence="2">Cell inner membrane</location>
        <topology evidence="2">Multi-pass membrane protein</topology>
    </subcellularLocation>
</comment>
<organism evidence="13">
    <name type="scientific">marine metagenome</name>
    <dbReference type="NCBI Taxonomy" id="408172"/>
    <lineage>
        <taxon>unclassified sequences</taxon>
        <taxon>metagenomes</taxon>
        <taxon>ecological metagenomes</taxon>
    </lineage>
</organism>
<dbReference type="GO" id="GO:1903607">
    <property type="term" value="P:cytochrome c biosynthetic process"/>
    <property type="evidence" value="ECO:0007669"/>
    <property type="project" value="TreeGrafter"/>
</dbReference>
<name>A0A381NF43_9ZZZZ</name>
<feature type="transmembrane region" description="Helical" evidence="12">
    <location>
        <begin position="103"/>
        <end position="124"/>
    </location>
</feature>
<dbReference type="GO" id="GO:0015232">
    <property type="term" value="F:heme transmembrane transporter activity"/>
    <property type="evidence" value="ECO:0007669"/>
    <property type="project" value="InterPro"/>
</dbReference>
<dbReference type="AlphaFoldDB" id="A0A381NF43"/>
<evidence type="ECO:0000256" key="6">
    <source>
        <dbReference type="ARBA" id="ARBA00022475"/>
    </source>
</evidence>
<dbReference type="PIRSF" id="PIRSF002764">
    <property type="entry name" value="CcmB"/>
    <property type="match status" value="1"/>
</dbReference>
<keyword evidence="10 12" id="KW-1133">Transmembrane helix</keyword>
<sequence length="225" mass="25423">MHLFFRHTLILVWKDVLIDLRRKDNLLSVLLFSILTLLVFQFAMGEEPEVFLLALPGVIWIVFLMGGVLGLGKSYVQEMESGCMGGLLTSPVDRSVLFLGKMLANTISLLLTQLLFIPLCLFLFEVEVQNWLVLFLVLLFGTVGFSSLGTLLTAMTATVRGKEMLLPILIFPLMVPSLLCVVRLTDFLFFGSHPEEVWSWWKLLLGFDVVLFTLSLLGFEFVVEE</sequence>
<evidence type="ECO:0000256" key="12">
    <source>
        <dbReference type="SAM" id="Phobius"/>
    </source>
</evidence>
<dbReference type="GO" id="GO:0017004">
    <property type="term" value="P:cytochrome complex assembly"/>
    <property type="evidence" value="ECO:0007669"/>
    <property type="project" value="UniProtKB-KW"/>
</dbReference>
<evidence type="ECO:0000256" key="3">
    <source>
        <dbReference type="ARBA" id="ARBA00010544"/>
    </source>
</evidence>
<gene>
    <name evidence="13" type="ORF">METZ01_LOCUS5292</name>
</gene>
<evidence type="ECO:0000256" key="4">
    <source>
        <dbReference type="ARBA" id="ARBA00016452"/>
    </source>
</evidence>
<comment type="similarity">
    <text evidence="3">Belongs to the CcmB/CycW/HelB family.</text>
</comment>
<dbReference type="PRINTS" id="PR01414">
    <property type="entry name" value="CCMBBIOGNSIS"/>
</dbReference>
<dbReference type="EMBL" id="UINC01000274">
    <property type="protein sequence ID" value="SUZ52438.1"/>
    <property type="molecule type" value="Genomic_DNA"/>
</dbReference>
<dbReference type="InterPro" id="IPR003544">
    <property type="entry name" value="Cyt_c_biogenesis_CcmB"/>
</dbReference>
<evidence type="ECO:0000256" key="11">
    <source>
        <dbReference type="ARBA" id="ARBA00023136"/>
    </source>
</evidence>
<evidence type="ECO:0000256" key="8">
    <source>
        <dbReference type="ARBA" id="ARBA00022692"/>
    </source>
</evidence>
<dbReference type="Pfam" id="PF03379">
    <property type="entry name" value="CcmB"/>
    <property type="match status" value="1"/>
</dbReference>
<comment type="function">
    <text evidence="1">Required for the export of heme to the periplasm for the biogenesis of c-type cytochromes.</text>
</comment>
<accession>A0A381NF43</accession>
<keyword evidence="8 12" id="KW-0812">Transmembrane</keyword>
<feature type="transmembrane region" description="Helical" evidence="12">
    <location>
        <begin position="26"/>
        <end position="44"/>
    </location>
</feature>
<feature type="transmembrane region" description="Helical" evidence="12">
    <location>
        <begin position="130"/>
        <end position="152"/>
    </location>
</feature>
<dbReference type="PANTHER" id="PTHR30070">
    <property type="entry name" value="HEME EXPORTER PROTEIN B"/>
    <property type="match status" value="1"/>
</dbReference>